<evidence type="ECO:0000259" key="3">
    <source>
        <dbReference type="PROSITE" id="PS50048"/>
    </source>
</evidence>
<evidence type="ECO:0000313" key="5">
    <source>
        <dbReference type="Proteomes" id="UP000308671"/>
    </source>
</evidence>
<protein>
    <recommendedName>
        <fullName evidence="3">Zn(2)-C6 fungal-type domain-containing protein</fullName>
    </recommendedName>
</protein>
<evidence type="ECO:0000256" key="2">
    <source>
        <dbReference type="SAM" id="MobiDB-lite"/>
    </source>
</evidence>
<dbReference type="Gene3D" id="4.10.240.10">
    <property type="entry name" value="Zn(2)-C6 fungal-type DNA-binding domain"/>
    <property type="match status" value="1"/>
</dbReference>
<dbReference type="GO" id="GO:0000981">
    <property type="term" value="F:DNA-binding transcription factor activity, RNA polymerase II-specific"/>
    <property type="evidence" value="ECO:0007669"/>
    <property type="project" value="InterPro"/>
</dbReference>
<dbReference type="CDD" id="cd00067">
    <property type="entry name" value="GAL4"/>
    <property type="match status" value="1"/>
</dbReference>
<dbReference type="EMBL" id="PQXL01000006">
    <property type="protein sequence ID" value="THV55564.1"/>
    <property type="molecule type" value="Genomic_DNA"/>
</dbReference>
<dbReference type="Pfam" id="PF00172">
    <property type="entry name" value="Zn_clus"/>
    <property type="match status" value="1"/>
</dbReference>
<gene>
    <name evidence="4" type="ORF">BGAL_0006g00160</name>
</gene>
<comment type="caution">
    <text evidence="4">The sequence shown here is derived from an EMBL/GenBank/DDBJ whole genome shotgun (WGS) entry which is preliminary data.</text>
</comment>
<dbReference type="PANTHER" id="PTHR38791">
    <property type="entry name" value="ZN(II)2CYS6 TRANSCRIPTION FACTOR (EUROFUNG)-RELATED-RELATED"/>
    <property type="match status" value="1"/>
</dbReference>
<dbReference type="OrthoDB" id="5280547at2759"/>
<dbReference type="GO" id="GO:0008270">
    <property type="term" value="F:zinc ion binding"/>
    <property type="evidence" value="ECO:0007669"/>
    <property type="project" value="InterPro"/>
</dbReference>
<dbReference type="AlphaFoldDB" id="A0A4S8RP55"/>
<dbReference type="PROSITE" id="PS50048">
    <property type="entry name" value="ZN2_CY6_FUNGAL_2"/>
    <property type="match status" value="1"/>
</dbReference>
<name>A0A4S8RP55_9HELO</name>
<organism evidence="4 5">
    <name type="scientific">Botrytis galanthina</name>
    <dbReference type="NCBI Taxonomy" id="278940"/>
    <lineage>
        <taxon>Eukaryota</taxon>
        <taxon>Fungi</taxon>
        <taxon>Dikarya</taxon>
        <taxon>Ascomycota</taxon>
        <taxon>Pezizomycotina</taxon>
        <taxon>Leotiomycetes</taxon>
        <taxon>Helotiales</taxon>
        <taxon>Sclerotiniaceae</taxon>
        <taxon>Botrytis</taxon>
    </lineage>
</organism>
<dbReference type="InterPro" id="IPR053175">
    <property type="entry name" value="DHMBA_Reg_Transcription_Factor"/>
</dbReference>
<feature type="region of interest" description="Disordered" evidence="2">
    <location>
        <begin position="58"/>
        <end position="85"/>
    </location>
</feature>
<dbReference type="InterPro" id="IPR036864">
    <property type="entry name" value="Zn2-C6_fun-type_DNA-bd_sf"/>
</dbReference>
<dbReference type="Proteomes" id="UP000308671">
    <property type="component" value="Unassembled WGS sequence"/>
</dbReference>
<feature type="domain" description="Zn(2)-C6 fungal-type" evidence="3">
    <location>
        <begin position="10"/>
        <end position="38"/>
    </location>
</feature>
<evidence type="ECO:0000256" key="1">
    <source>
        <dbReference type="ARBA" id="ARBA00023242"/>
    </source>
</evidence>
<proteinExistence type="predicted"/>
<sequence length="546" mass="62542">MVFCGKPSKACLCCRKRRIKCDQKLPACTQCIRVNKICPGYRDQLELHFRDENEKTLRKANSMNNPSIVRVKRSPQDGKSRISSPVTQLPAKASDSITEFEFGNPAISNLPIIKNWRPLDDKGITFFLTYFMTVPLERSQNWVDMTPTMSVKSFVQSRTLEAVSSVGLAGLSNATKNPNLMVIARKKYSDTVNFVIQELENIMNANIVGVLQKVVMLIIFELINAAPRGSQSLSVHFNGALSLLKTLASRNYEENKPTTKLQLQFFFAAHIKYFEEDDLPSTQLLEFSRLILKNKRTEDMTASAVVEIVIRFIDLHASIRTKAFTDPVKIVSAVAFLNGELERWEANLPLDWKFTVRSRDLPDGSSFDGKCHEYCDVWISRMFNHYRWMRILLNELFLEHLNRITYLTSEHLVQKMKALETINRMATDICTSISSYFDHTTLMERPTLLPQMSGIPVFLMIWPLFIAGGGIGVPQHLYNWVLGRLDIINKQLGVLSAQTMMERTNIRRQRWIRADMKASRTTCNDTLFPLILETGCEMQMAMERLD</sequence>
<reference evidence="4 5" key="1">
    <citation type="submission" date="2017-12" db="EMBL/GenBank/DDBJ databases">
        <title>Comparative genomics of Botrytis spp.</title>
        <authorList>
            <person name="Valero-Jimenez C.A."/>
            <person name="Tapia P."/>
            <person name="Veloso J."/>
            <person name="Silva-Moreno E."/>
            <person name="Staats M."/>
            <person name="Valdes J.H."/>
            <person name="Van Kan J.A.L."/>
        </authorList>
    </citation>
    <scope>NUCLEOTIDE SEQUENCE [LARGE SCALE GENOMIC DNA]</scope>
    <source>
        <strain evidence="4 5">MUCL435</strain>
    </source>
</reference>
<evidence type="ECO:0000313" key="4">
    <source>
        <dbReference type="EMBL" id="THV55564.1"/>
    </source>
</evidence>
<keyword evidence="1" id="KW-0539">Nucleus</keyword>
<keyword evidence="5" id="KW-1185">Reference proteome</keyword>
<dbReference type="PROSITE" id="PS00463">
    <property type="entry name" value="ZN2_CY6_FUNGAL_1"/>
    <property type="match status" value="1"/>
</dbReference>
<dbReference type="InterPro" id="IPR001138">
    <property type="entry name" value="Zn2Cys6_DnaBD"/>
</dbReference>
<accession>A0A4S8RP55</accession>
<dbReference type="PANTHER" id="PTHR38791:SF5">
    <property type="entry name" value="TRANSCRIPTION FACTOR DBAG-RELATED"/>
    <property type="match status" value="1"/>
</dbReference>
<dbReference type="SMART" id="SM00066">
    <property type="entry name" value="GAL4"/>
    <property type="match status" value="1"/>
</dbReference>
<dbReference type="SUPFAM" id="SSF57701">
    <property type="entry name" value="Zn2/Cys6 DNA-binding domain"/>
    <property type="match status" value="1"/>
</dbReference>